<dbReference type="InterPro" id="IPR013785">
    <property type="entry name" value="Aldolase_TIM"/>
</dbReference>
<keyword evidence="9" id="KW-1185">Reference proteome</keyword>
<feature type="binding site" evidence="5">
    <location>
        <begin position="145"/>
        <end position="147"/>
    </location>
    <ligand>
        <name>1-deoxy-D-threo-hexo-2,5-diulose 6-phosphate</name>
        <dbReference type="ChEBI" id="CHEBI:58861"/>
    </ligand>
</feature>
<organism evidence="8 9">
    <name type="scientific">Methanothrix thermoacetophila (strain DSM 6194 / JCM 14653 / NBRC 101360 / PT)</name>
    <name type="common">Methanosaeta thermophila</name>
    <dbReference type="NCBI Taxonomy" id="349307"/>
    <lineage>
        <taxon>Archaea</taxon>
        <taxon>Methanobacteriati</taxon>
        <taxon>Methanobacteriota</taxon>
        <taxon>Stenosarchaea group</taxon>
        <taxon>Methanomicrobia</taxon>
        <taxon>Methanotrichales</taxon>
        <taxon>Methanotrichaceae</taxon>
        <taxon>Methanothrix</taxon>
    </lineage>
</organism>
<dbReference type="NCBIfam" id="TIGR01949">
    <property type="entry name" value="ADH_synth"/>
    <property type="match status" value="1"/>
</dbReference>
<dbReference type="Pfam" id="PF01791">
    <property type="entry name" value="DeoC"/>
    <property type="match status" value="1"/>
</dbReference>
<dbReference type="HAMAP" id="MF_00960">
    <property type="entry name" value="ADH_synthase"/>
    <property type="match status" value="1"/>
</dbReference>
<evidence type="ECO:0000313" key="8">
    <source>
        <dbReference type="EMBL" id="ABK15090.1"/>
    </source>
</evidence>
<dbReference type="PANTHER" id="PTHR47916:SF1">
    <property type="entry name" value="3-HYDROXY-5-PHOSPHONOOXYPENTANE-2,4-DIONE THIOLASE"/>
    <property type="match status" value="1"/>
</dbReference>
<feature type="binding site" evidence="5">
    <location>
        <begin position="201"/>
        <end position="202"/>
    </location>
    <ligand>
        <name>1-deoxy-D-threo-hexo-2,5-diulose 6-phosphate</name>
        <dbReference type="ChEBI" id="CHEBI:58861"/>
    </ligand>
</feature>
<protein>
    <recommendedName>
        <fullName evidence="5 6">2-amino-3,7-dideoxy-D-threo-hept-6-ulosonate synthase</fullName>
        <shortName evidence="5">ADH synthase</shortName>
        <shortName evidence="5">ADHS</shortName>
        <shortName evidence="5">ADTH synthase</shortName>
        <ecNumber evidence="5 6">2.2.1.10</ecNumber>
    </recommendedName>
</protein>
<dbReference type="STRING" id="349307.Mthe_1312"/>
<dbReference type="GO" id="GO:0008652">
    <property type="term" value="P:amino acid biosynthetic process"/>
    <property type="evidence" value="ECO:0007669"/>
    <property type="project" value="UniProtKB-KW"/>
</dbReference>
<dbReference type="InterPro" id="IPR002915">
    <property type="entry name" value="DeoC/FbaB/LacD_aldolase"/>
</dbReference>
<dbReference type="AlphaFoldDB" id="A0B8R6"/>
<dbReference type="InterPro" id="IPR041720">
    <property type="entry name" value="FbaB-like"/>
</dbReference>
<comment type="catalytic activity">
    <reaction evidence="5">
        <text>1-deoxy-D-threo-hexo-2,5-diulose 6-phosphate + L-aspartate 4-semialdehyde = 2,3-dioxopropyl phosphate + 2-amino-2,3,7-trideoxy-D-lyxo-hept-6-ulosonate</text>
        <dbReference type="Rhea" id="RHEA:25952"/>
        <dbReference type="ChEBI" id="CHEBI:58859"/>
        <dbReference type="ChEBI" id="CHEBI:58860"/>
        <dbReference type="ChEBI" id="CHEBI:58861"/>
        <dbReference type="ChEBI" id="CHEBI:537519"/>
        <dbReference type="EC" id="2.2.1.10"/>
    </reaction>
</comment>
<comment type="function">
    <text evidence="5">Catalyzes a transaldol reaction between 6-deoxy-5-ketofructose 1-phosphate (DKFP) and L-aspartate semialdehyde (ASA) with an elimination of hydroxypyruvaldehyde phosphate to yield 2-amino-3,7-dideoxy-D-threo-hept-6-ulosonate (ADH). Plays a key role in an alternative pathway of the biosynthesis of 3-dehydroquinate (DHQ), which is involved in the canonical pathway for the biosynthesis of aromatic amino acids.</text>
</comment>
<gene>
    <name evidence="5" type="primary">aroA'</name>
    <name evidence="8" type="ordered locus">Mthe_1312</name>
</gene>
<dbReference type="CDD" id="cd00958">
    <property type="entry name" value="DhnA"/>
    <property type="match status" value="1"/>
</dbReference>
<dbReference type="SMART" id="SM01133">
    <property type="entry name" value="DeoC"/>
    <property type="match status" value="1"/>
</dbReference>
<dbReference type="InterPro" id="IPR050456">
    <property type="entry name" value="DeoC/FbaB_aldolase"/>
</dbReference>
<keyword evidence="4 5" id="KW-0704">Schiff base</keyword>
<dbReference type="GO" id="GO:0016744">
    <property type="term" value="F:transketolase or transaldolase activity"/>
    <property type="evidence" value="ECO:0007669"/>
    <property type="project" value="UniProtKB-UniRule"/>
</dbReference>
<feature type="binding site" evidence="5">
    <location>
        <begin position="229"/>
        <end position="230"/>
    </location>
    <ligand>
        <name>1-deoxy-D-threo-hexo-2,5-diulose 6-phosphate</name>
        <dbReference type="ChEBI" id="CHEBI:58861"/>
    </ligand>
</feature>
<proteinExistence type="inferred from homology"/>
<evidence type="ECO:0000256" key="5">
    <source>
        <dbReference type="HAMAP-Rule" id="MF_00960"/>
    </source>
</evidence>
<evidence type="ECO:0000256" key="7">
    <source>
        <dbReference type="PIRSR" id="PIRSR038992-1"/>
    </source>
</evidence>
<dbReference type="EC" id="2.2.1.10" evidence="5 6"/>
<dbReference type="RefSeq" id="WP_011696482.1">
    <property type="nucleotide sequence ID" value="NC_008553.1"/>
</dbReference>
<name>A0B8R6_METTP</name>
<keyword evidence="1 5" id="KW-0028">Amino-acid biosynthesis</keyword>
<feature type="binding site" evidence="5">
    <location>
        <begin position="25"/>
        <end position="29"/>
    </location>
    <ligand>
        <name>1-deoxy-D-threo-hexo-2,5-diulose 6-phosphate</name>
        <dbReference type="ChEBI" id="CHEBI:58861"/>
    </ligand>
</feature>
<comment type="subunit">
    <text evidence="5">Homodecamer.</text>
</comment>
<accession>A0B8R6</accession>
<dbReference type="InterPro" id="IPR010210">
    <property type="entry name" value="ADH_synthase"/>
</dbReference>
<dbReference type="Gene3D" id="3.20.20.70">
    <property type="entry name" value="Aldolase class I"/>
    <property type="match status" value="1"/>
</dbReference>
<dbReference type="GO" id="GO:0009073">
    <property type="term" value="P:aromatic amino acid family biosynthetic process"/>
    <property type="evidence" value="ECO:0007669"/>
    <property type="project" value="UniProtKB-UniRule"/>
</dbReference>
<dbReference type="PIRSF" id="PIRSF038992">
    <property type="entry name" value="Aldolase_Ia"/>
    <property type="match status" value="1"/>
</dbReference>
<feature type="active site" description="Proton acceptor" evidence="5">
    <location>
        <position position="25"/>
    </location>
</feature>
<evidence type="ECO:0000256" key="1">
    <source>
        <dbReference type="ARBA" id="ARBA00022605"/>
    </source>
</evidence>
<dbReference type="OrthoDB" id="50091at2157"/>
<keyword evidence="3 5" id="KW-0057">Aromatic amino acid biosynthesis</keyword>
<dbReference type="GeneID" id="4462179"/>
<evidence type="ECO:0000256" key="3">
    <source>
        <dbReference type="ARBA" id="ARBA00023141"/>
    </source>
</evidence>
<evidence type="ECO:0000256" key="6">
    <source>
        <dbReference type="NCBIfam" id="TIGR01949"/>
    </source>
</evidence>
<reference evidence="8 9" key="1">
    <citation type="submission" date="2006-10" db="EMBL/GenBank/DDBJ databases">
        <title>Complete sequence of Methanosaeta thermophila PT.</title>
        <authorList>
            <consortium name="US DOE Joint Genome Institute"/>
            <person name="Copeland A."/>
            <person name="Lucas S."/>
            <person name="Lapidus A."/>
            <person name="Barry K."/>
            <person name="Detter J.C."/>
            <person name="Glavina del Rio T."/>
            <person name="Hammon N."/>
            <person name="Israni S."/>
            <person name="Pitluck S."/>
            <person name="Chain P."/>
            <person name="Malfatti S."/>
            <person name="Shin M."/>
            <person name="Vergez L."/>
            <person name="Schmutz J."/>
            <person name="Larimer F."/>
            <person name="Land M."/>
            <person name="Hauser L."/>
            <person name="Kyrpides N."/>
            <person name="Kim E."/>
            <person name="Smith K.S."/>
            <person name="Ingram-Smith C."/>
            <person name="Richardson P."/>
        </authorList>
    </citation>
    <scope>NUCLEOTIDE SEQUENCE [LARGE SCALE GENOMIC DNA]</scope>
    <source>
        <strain evidence="9">DSM 6194 / JCM 14653 / NBRC 101360 / PT</strain>
    </source>
</reference>
<dbReference type="PANTHER" id="PTHR47916">
    <property type="entry name" value="FRUCTOSE-BISPHOSPHATE ALDOLASE CLASS 1"/>
    <property type="match status" value="1"/>
</dbReference>
<evidence type="ECO:0000256" key="4">
    <source>
        <dbReference type="ARBA" id="ARBA00023270"/>
    </source>
</evidence>
<dbReference type="GO" id="GO:0004332">
    <property type="term" value="F:fructose-bisphosphate aldolase activity"/>
    <property type="evidence" value="ECO:0007669"/>
    <property type="project" value="InterPro"/>
</dbReference>
<dbReference type="SUPFAM" id="SSF51569">
    <property type="entry name" value="Aldolase"/>
    <property type="match status" value="1"/>
</dbReference>
<comment type="similarity">
    <text evidence="5">Belongs to the DeoC/FbaB aldolase family. ADHS subfamily.</text>
</comment>
<sequence length="268" mass="28554">MYGKMVRLERIVNRATGRSVIVPMDHGVTLGPIKGIRSMKNTVDAVASSGADAAVVHKGAAIFGHRGYGRDLGLIIHLSASTSLGPDPNNKVLVATVEEALKLGADGVSIHVNIGAEDEAQMLSLLGSISRSCQEWGMPLMAMMYPRGRKISNEYAEEFVGHAARVGAELGADIIKTSYTGDPDSFSRVVDGCPVPLVVAGGPKVSSEMDLLRMVRDAVDAGASGVAIGRNIFQHENPSIITRRICAVVHRGYTPEEAMEIRGHEDVR</sequence>
<dbReference type="HOGENOM" id="CLU_057069_2_0_2"/>
<feature type="active site" description="Proton donor" evidence="5 7">
    <location>
        <position position="145"/>
    </location>
</feature>
<dbReference type="KEGG" id="mtp:Mthe_1312"/>
<keyword evidence="2 5" id="KW-0808">Transferase</keyword>
<feature type="active site" description="Schiff-base intermediate with dihydroxyacetone-P" evidence="7">
    <location>
        <position position="176"/>
    </location>
</feature>
<dbReference type="Proteomes" id="UP000000674">
    <property type="component" value="Chromosome"/>
</dbReference>
<dbReference type="NCBIfam" id="NF005556">
    <property type="entry name" value="PRK07226.1"/>
    <property type="match status" value="1"/>
</dbReference>
<evidence type="ECO:0000256" key="2">
    <source>
        <dbReference type="ARBA" id="ARBA00022679"/>
    </source>
</evidence>
<dbReference type="GO" id="GO:0016836">
    <property type="term" value="F:hydro-lyase activity"/>
    <property type="evidence" value="ECO:0007669"/>
    <property type="project" value="InterPro"/>
</dbReference>
<dbReference type="EMBL" id="CP000477">
    <property type="protein sequence ID" value="ABK15090.1"/>
    <property type="molecule type" value="Genomic_DNA"/>
</dbReference>
<feature type="active site" description="Schiff-base intermediate with substrate" evidence="5">
    <location>
        <position position="176"/>
    </location>
</feature>
<keyword evidence="8" id="KW-0456">Lyase</keyword>
<evidence type="ECO:0000313" key="9">
    <source>
        <dbReference type="Proteomes" id="UP000000674"/>
    </source>
</evidence>